<dbReference type="PROSITE" id="PS50943">
    <property type="entry name" value="HTH_CROC1"/>
    <property type="match status" value="1"/>
</dbReference>
<dbReference type="RefSeq" id="WP_119076485.1">
    <property type="nucleotide sequence ID" value="NZ_CP029600.1"/>
</dbReference>
<sequence length="185" mass="21456">MKTQIDIEKLVESGIINSELDYERAMIADRKLRLLAKTSSHFRNLRIKLRDLIEDYEKRVWPNEEAVGQELIEQSDQAEIIAEKERVFLEKRKNIIQRKLKDFNLTQAELGLLLGHKSKTHMSELINGIKPFTLQDLVIINLLFKIDIDLLVPKYLPVEKLDKISATITALNKPKLNKARLQLCA</sequence>
<proteinExistence type="predicted"/>
<feature type="domain" description="HTH cro/C1-type" evidence="1">
    <location>
        <begin position="96"/>
        <end position="151"/>
    </location>
</feature>
<name>A0ABM6W9V5_9BACT</name>
<dbReference type="Proteomes" id="UP000246099">
    <property type="component" value="Chromosome"/>
</dbReference>
<reference evidence="2 3" key="1">
    <citation type="submission" date="2018-05" db="EMBL/GenBank/DDBJ databases">
        <title>Chitinophaga sp. nov., isolated from rhizosphere soil of Alhagi.</title>
        <authorList>
            <person name="Liu Y."/>
        </authorList>
    </citation>
    <scope>NUCLEOTIDE SEQUENCE [LARGE SCALE GENOMIC DNA]</scope>
    <source>
        <strain evidence="2 3">T22</strain>
    </source>
</reference>
<organism evidence="2 3">
    <name type="scientific">Chitinophaga alhagiae</name>
    <dbReference type="NCBI Taxonomy" id="2203219"/>
    <lineage>
        <taxon>Bacteria</taxon>
        <taxon>Pseudomonadati</taxon>
        <taxon>Bacteroidota</taxon>
        <taxon>Chitinophagia</taxon>
        <taxon>Chitinophagales</taxon>
        <taxon>Chitinophagaceae</taxon>
        <taxon>Chitinophaga</taxon>
    </lineage>
</organism>
<protein>
    <submittedName>
        <fullName evidence="2">Transcriptional regulator</fullName>
    </submittedName>
</protein>
<evidence type="ECO:0000259" key="1">
    <source>
        <dbReference type="PROSITE" id="PS50943"/>
    </source>
</evidence>
<dbReference type="EMBL" id="CP029600">
    <property type="protein sequence ID" value="AWO00731.1"/>
    <property type="molecule type" value="Genomic_DNA"/>
</dbReference>
<dbReference type="InterPro" id="IPR010982">
    <property type="entry name" value="Lambda_DNA-bd_dom_sf"/>
</dbReference>
<evidence type="ECO:0000313" key="3">
    <source>
        <dbReference type="Proteomes" id="UP000246099"/>
    </source>
</evidence>
<accession>A0ABM6W9V5</accession>
<keyword evidence="3" id="KW-1185">Reference proteome</keyword>
<dbReference type="SUPFAM" id="SSF47413">
    <property type="entry name" value="lambda repressor-like DNA-binding domains"/>
    <property type="match status" value="1"/>
</dbReference>
<dbReference type="InterPro" id="IPR001387">
    <property type="entry name" value="Cro/C1-type_HTH"/>
</dbReference>
<evidence type="ECO:0000313" key="2">
    <source>
        <dbReference type="EMBL" id="AWO00731.1"/>
    </source>
</evidence>
<gene>
    <name evidence="2" type="ORF">DLD77_02970</name>
</gene>